<protein>
    <submittedName>
        <fullName evidence="1">tRNA adenosine deaminase</fullName>
    </submittedName>
</protein>
<evidence type="ECO:0000313" key="1">
    <source>
        <dbReference type="EMBL" id="ONF74843.1"/>
    </source>
</evidence>
<reference evidence="1 2" key="1">
    <citation type="submission" date="2016-12" db="EMBL/GenBank/DDBJ databases">
        <title>Amycolatopsis keratiniphila subsp. keratiniphila genome sequencing and assembly.</title>
        <authorList>
            <person name="Mayilraj S."/>
            <person name="Kaur N."/>
        </authorList>
    </citation>
    <scope>NUCLEOTIDE SEQUENCE [LARGE SCALE GENOMIC DNA]</scope>
    <source>
        <strain evidence="1 2">DSM 44409</strain>
    </source>
</reference>
<dbReference type="OrthoDB" id="5189541at2"/>
<accession>A0A1W2M3V8</accession>
<organism evidence="1 2">
    <name type="scientific">Amycolatopsis keratiniphila subsp. keratiniphila</name>
    <dbReference type="NCBI Taxonomy" id="227715"/>
    <lineage>
        <taxon>Bacteria</taxon>
        <taxon>Bacillati</taxon>
        <taxon>Actinomycetota</taxon>
        <taxon>Actinomycetes</taxon>
        <taxon>Pseudonocardiales</taxon>
        <taxon>Pseudonocardiaceae</taxon>
        <taxon>Amycolatopsis</taxon>
        <taxon>Amycolatopsis japonica group</taxon>
    </lineage>
</organism>
<dbReference type="Proteomes" id="UP000076660">
    <property type="component" value="Unassembled WGS sequence"/>
</dbReference>
<sequence length="180" mass="19610">MRRFGRTVRAFRMRAEYGVRMAVQEPITGFAVAVVREDGRWRCSSLDPGALGELDAAITELGKLRSTGAAFGLLAVDDEFFVIVRPSPRGPSLLLSDAAAALDYDIAADVLDVLRVDPPDEDDDAVWPEGDLEILSDLGLPGAELQVIVGEVDLYPDEQLQMVAQRCGFAAEFTKILDEI</sequence>
<name>A0A1W2M3V8_9PSEU</name>
<dbReference type="EMBL" id="LQMT02000003">
    <property type="protein sequence ID" value="ONF74843.1"/>
    <property type="molecule type" value="Genomic_DNA"/>
</dbReference>
<dbReference type="NCBIfam" id="TIGR03941">
    <property type="entry name" value="tRNA_deam_assoc"/>
    <property type="match status" value="1"/>
</dbReference>
<gene>
    <name evidence="1" type="ORF">AVR91_0201365</name>
</gene>
<comment type="caution">
    <text evidence="1">The sequence shown here is derived from an EMBL/GenBank/DDBJ whole genome shotgun (WGS) entry which is preliminary data.</text>
</comment>
<proteinExistence type="predicted"/>
<dbReference type="AlphaFoldDB" id="A0A1W2M3V8"/>
<dbReference type="InterPro" id="IPR023869">
    <property type="entry name" value="tRNA_Adeno_NH3ase_assoc_put"/>
</dbReference>
<evidence type="ECO:0000313" key="2">
    <source>
        <dbReference type="Proteomes" id="UP000076660"/>
    </source>
</evidence>